<name>A0A4Z2IDF2_9TELE</name>
<sequence>MMRAHLSEAGLGYQHIVLCLHTVSESLGQGITSISATVGHRGLQQVLLSAGYCDLKAPPDGLHNGEASFDSTHRTANYISVTDTCRGGAASASHFTGTLTAHSPLEGGGGPLDRRSWVPAAECTRGQEKTQITY</sequence>
<protein>
    <submittedName>
        <fullName evidence="1">Uncharacterized protein</fullName>
    </submittedName>
</protein>
<organism evidence="1 2">
    <name type="scientific">Liparis tanakae</name>
    <name type="common">Tanaka's snailfish</name>
    <dbReference type="NCBI Taxonomy" id="230148"/>
    <lineage>
        <taxon>Eukaryota</taxon>
        <taxon>Metazoa</taxon>
        <taxon>Chordata</taxon>
        <taxon>Craniata</taxon>
        <taxon>Vertebrata</taxon>
        <taxon>Euteleostomi</taxon>
        <taxon>Actinopterygii</taxon>
        <taxon>Neopterygii</taxon>
        <taxon>Teleostei</taxon>
        <taxon>Neoteleostei</taxon>
        <taxon>Acanthomorphata</taxon>
        <taxon>Eupercaria</taxon>
        <taxon>Perciformes</taxon>
        <taxon>Cottioidei</taxon>
        <taxon>Cottales</taxon>
        <taxon>Liparidae</taxon>
        <taxon>Liparis</taxon>
    </lineage>
</organism>
<dbReference type="AlphaFoldDB" id="A0A4Z2IDF2"/>
<reference evidence="1 2" key="1">
    <citation type="submission" date="2019-03" db="EMBL/GenBank/DDBJ databases">
        <title>First draft genome of Liparis tanakae, snailfish: a comprehensive survey of snailfish specific genes.</title>
        <authorList>
            <person name="Kim W."/>
            <person name="Song I."/>
            <person name="Jeong J.-H."/>
            <person name="Kim D."/>
            <person name="Kim S."/>
            <person name="Ryu S."/>
            <person name="Song J.Y."/>
            <person name="Lee S.K."/>
        </authorList>
    </citation>
    <scope>NUCLEOTIDE SEQUENCE [LARGE SCALE GENOMIC DNA]</scope>
    <source>
        <tissue evidence="1">Muscle</tissue>
    </source>
</reference>
<proteinExistence type="predicted"/>
<dbReference type="EMBL" id="SRLO01000097">
    <property type="protein sequence ID" value="TNN76028.1"/>
    <property type="molecule type" value="Genomic_DNA"/>
</dbReference>
<dbReference type="Proteomes" id="UP000314294">
    <property type="component" value="Unassembled WGS sequence"/>
</dbReference>
<evidence type="ECO:0000313" key="2">
    <source>
        <dbReference type="Proteomes" id="UP000314294"/>
    </source>
</evidence>
<evidence type="ECO:0000313" key="1">
    <source>
        <dbReference type="EMBL" id="TNN76028.1"/>
    </source>
</evidence>
<keyword evidence="2" id="KW-1185">Reference proteome</keyword>
<accession>A0A4Z2IDF2</accession>
<comment type="caution">
    <text evidence="1">The sequence shown here is derived from an EMBL/GenBank/DDBJ whole genome shotgun (WGS) entry which is preliminary data.</text>
</comment>
<gene>
    <name evidence="1" type="ORF">EYF80_013791</name>
</gene>